<dbReference type="GO" id="GO:0003755">
    <property type="term" value="F:peptidyl-prolyl cis-trans isomerase activity"/>
    <property type="evidence" value="ECO:0007669"/>
    <property type="project" value="UniProtKB-UniRule"/>
</dbReference>
<dbReference type="GO" id="GO:0006457">
    <property type="term" value="P:protein folding"/>
    <property type="evidence" value="ECO:0007669"/>
    <property type="project" value="TreeGrafter"/>
</dbReference>
<dbReference type="GO" id="GO:0005737">
    <property type="term" value="C:cytoplasm"/>
    <property type="evidence" value="ECO:0007669"/>
    <property type="project" value="TreeGrafter"/>
</dbReference>
<reference evidence="3" key="1">
    <citation type="submission" date="2025-08" db="UniProtKB">
        <authorList>
            <consortium name="Ensembl"/>
        </authorList>
    </citation>
    <scope>IDENTIFICATION</scope>
</reference>
<name>A0A8C9IDV5_9PRIM</name>
<dbReference type="InterPro" id="IPR029000">
    <property type="entry name" value="Cyclophilin-like_dom_sf"/>
</dbReference>
<dbReference type="GO" id="GO:0016018">
    <property type="term" value="F:cyclosporin A binding"/>
    <property type="evidence" value="ECO:0007669"/>
    <property type="project" value="TreeGrafter"/>
</dbReference>
<protein>
    <recommendedName>
        <fullName evidence="1">Peptidyl-prolyl cis-trans isomerase</fullName>
        <shortName evidence="1">PPIase</shortName>
        <ecNumber evidence="1">5.2.1.8</ecNumber>
    </recommendedName>
</protein>
<dbReference type="Proteomes" id="UP000694416">
    <property type="component" value="Unplaced"/>
</dbReference>
<evidence type="ECO:0000256" key="1">
    <source>
        <dbReference type="RuleBase" id="RU363019"/>
    </source>
</evidence>
<dbReference type="EC" id="5.2.1.8" evidence="1"/>
<comment type="function">
    <text evidence="1">PPIases accelerate the folding of proteins. It catalyzes the cis-trans isomerization of proline imidic peptide bonds in oligopeptides.</text>
</comment>
<sequence length="84" mass="9198">MAVKGEPLCHVSFELFADKFPKTAENFRALSTGEKEFGYKGFCFYGIIPGFMWFVCQGDPPASASQSAGITGMSHHVWPTCVLS</sequence>
<evidence type="ECO:0000313" key="4">
    <source>
        <dbReference type="Proteomes" id="UP000694416"/>
    </source>
</evidence>
<dbReference type="Pfam" id="PF00160">
    <property type="entry name" value="Pro_isomerase"/>
    <property type="match status" value="1"/>
</dbReference>
<dbReference type="PANTHER" id="PTHR11071:SF490">
    <property type="entry name" value="PEPTIDYL-PROLYL CIS-TRANS ISOMERASE A"/>
    <property type="match status" value="1"/>
</dbReference>
<dbReference type="PRINTS" id="PR00153">
    <property type="entry name" value="CSAPPISMRASE"/>
</dbReference>
<keyword evidence="1" id="KW-0697">Rotamase</keyword>
<comment type="similarity">
    <text evidence="1">Belongs to the cyclophilin-type PPIase family.</text>
</comment>
<accession>A0A8C9IDV5</accession>
<evidence type="ECO:0000259" key="2">
    <source>
        <dbReference type="PROSITE" id="PS50072"/>
    </source>
</evidence>
<dbReference type="PRINTS" id="PR02045">
    <property type="entry name" value="F138DOMAIN"/>
</dbReference>
<dbReference type="SUPFAM" id="SSF50891">
    <property type="entry name" value="Cyclophilin-like"/>
    <property type="match status" value="1"/>
</dbReference>
<proteinExistence type="inferred from homology"/>
<keyword evidence="1" id="KW-0413">Isomerase</keyword>
<feature type="domain" description="PPIase cyclophilin-type" evidence="2">
    <location>
        <begin position="1"/>
        <end position="52"/>
    </location>
</feature>
<evidence type="ECO:0000313" key="3">
    <source>
        <dbReference type="Ensembl" id="ENSPTEP00000034742.1"/>
    </source>
</evidence>
<dbReference type="PANTHER" id="PTHR11071">
    <property type="entry name" value="PEPTIDYL-PROLYL CIS-TRANS ISOMERASE"/>
    <property type="match status" value="1"/>
</dbReference>
<dbReference type="Gene3D" id="2.40.100.10">
    <property type="entry name" value="Cyclophilin-like"/>
    <property type="match status" value="1"/>
</dbReference>
<organism evidence="3 4">
    <name type="scientific">Piliocolobus tephrosceles</name>
    <name type="common">Ugandan red Colobus</name>
    <dbReference type="NCBI Taxonomy" id="591936"/>
    <lineage>
        <taxon>Eukaryota</taxon>
        <taxon>Metazoa</taxon>
        <taxon>Chordata</taxon>
        <taxon>Craniata</taxon>
        <taxon>Vertebrata</taxon>
        <taxon>Euteleostomi</taxon>
        <taxon>Mammalia</taxon>
        <taxon>Eutheria</taxon>
        <taxon>Euarchontoglires</taxon>
        <taxon>Primates</taxon>
        <taxon>Haplorrhini</taxon>
        <taxon>Catarrhini</taxon>
        <taxon>Cercopithecidae</taxon>
        <taxon>Colobinae</taxon>
        <taxon>Piliocolobus</taxon>
    </lineage>
</organism>
<dbReference type="InterPro" id="IPR002130">
    <property type="entry name" value="Cyclophilin-type_PPIase_dom"/>
</dbReference>
<reference evidence="3" key="2">
    <citation type="submission" date="2025-09" db="UniProtKB">
        <authorList>
            <consortium name="Ensembl"/>
        </authorList>
    </citation>
    <scope>IDENTIFICATION</scope>
</reference>
<dbReference type="Ensembl" id="ENSPTET00000047380.1">
    <property type="protein sequence ID" value="ENSPTEP00000034742.1"/>
    <property type="gene ID" value="ENSPTEG00000032927.1"/>
</dbReference>
<comment type="catalytic activity">
    <reaction evidence="1">
        <text>[protein]-peptidylproline (omega=180) = [protein]-peptidylproline (omega=0)</text>
        <dbReference type="Rhea" id="RHEA:16237"/>
        <dbReference type="Rhea" id="RHEA-COMP:10747"/>
        <dbReference type="Rhea" id="RHEA-COMP:10748"/>
        <dbReference type="ChEBI" id="CHEBI:83833"/>
        <dbReference type="ChEBI" id="CHEBI:83834"/>
        <dbReference type="EC" id="5.2.1.8"/>
    </reaction>
</comment>
<keyword evidence="4" id="KW-1185">Reference proteome</keyword>
<dbReference type="AlphaFoldDB" id="A0A8C9IDV5"/>
<dbReference type="PROSITE" id="PS50072">
    <property type="entry name" value="CSA_PPIASE_2"/>
    <property type="match status" value="1"/>
</dbReference>